<feature type="compositionally biased region" description="Acidic residues" evidence="7">
    <location>
        <begin position="381"/>
        <end position="392"/>
    </location>
</feature>
<feature type="region of interest" description="Disordered" evidence="7">
    <location>
        <begin position="227"/>
        <end position="246"/>
    </location>
</feature>
<protein>
    <recommendedName>
        <fullName evidence="8">BZIP domain-containing protein</fullName>
    </recommendedName>
</protein>
<organism evidence="9 10">
    <name type="scientific">Adiantum capillus-veneris</name>
    <name type="common">Maidenhair fern</name>
    <dbReference type="NCBI Taxonomy" id="13818"/>
    <lineage>
        <taxon>Eukaryota</taxon>
        <taxon>Viridiplantae</taxon>
        <taxon>Streptophyta</taxon>
        <taxon>Embryophyta</taxon>
        <taxon>Tracheophyta</taxon>
        <taxon>Polypodiopsida</taxon>
        <taxon>Polypodiidae</taxon>
        <taxon>Polypodiales</taxon>
        <taxon>Pteridineae</taxon>
        <taxon>Pteridaceae</taxon>
        <taxon>Vittarioideae</taxon>
        <taxon>Adiantum</taxon>
    </lineage>
</organism>
<feature type="compositionally biased region" description="Polar residues" evidence="7">
    <location>
        <begin position="110"/>
        <end position="140"/>
    </location>
</feature>
<keyword evidence="3" id="KW-0238">DNA-binding</keyword>
<comment type="caution">
    <text evidence="9">The sequence shown here is derived from an EMBL/GenBank/DDBJ whole genome shotgun (WGS) entry which is preliminary data.</text>
</comment>
<feature type="compositionally biased region" description="Low complexity" evidence="7">
    <location>
        <begin position="187"/>
        <end position="197"/>
    </location>
</feature>
<evidence type="ECO:0000313" key="10">
    <source>
        <dbReference type="Proteomes" id="UP000886520"/>
    </source>
</evidence>
<dbReference type="PROSITE" id="PS50217">
    <property type="entry name" value="BZIP"/>
    <property type="match status" value="1"/>
</dbReference>
<feature type="compositionally biased region" description="Basic and acidic residues" evidence="7">
    <location>
        <begin position="408"/>
        <end position="417"/>
    </location>
</feature>
<dbReference type="CDD" id="cd14703">
    <property type="entry name" value="bZIP_plant_RF2"/>
    <property type="match status" value="1"/>
</dbReference>
<dbReference type="InterPro" id="IPR044759">
    <property type="entry name" value="bZIP_RF2"/>
</dbReference>
<evidence type="ECO:0000259" key="8">
    <source>
        <dbReference type="PROSITE" id="PS50217"/>
    </source>
</evidence>
<dbReference type="PANTHER" id="PTHR13690">
    <property type="entry name" value="TRANSCRIPTION FACTOR POSF21-RELATED"/>
    <property type="match status" value="1"/>
</dbReference>
<feature type="region of interest" description="Disordered" evidence="7">
    <location>
        <begin position="1"/>
        <end position="39"/>
    </location>
</feature>
<feature type="compositionally biased region" description="Polar residues" evidence="7">
    <location>
        <begin position="646"/>
        <end position="680"/>
    </location>
</feature>
<feature type="region of interest" description="Disordered" evidence="7">
    <location>
        <begin position="328"/>
        <end position="453"/>
    </location>
</feature>
<evidence type="ECO:0000256" key="3">
    <source>
        <dbReference type="ARBA" id="ARBA00023125"/>
    </source>
</evidence>
<evidence type="ECO:0000256" key="6">
    <source>
        <dbReference type="SAM" id="Coils"/>
    </source>
</evidence>
<dbReference type="GO" id="GO:0003677">
    <property type="term" value="F:DNA binding"/>
    <property type="evidence" value="ECO:0007669"/>
    <property type="project" value="UniProtKB-KW"/>
</dbReference>
<evidence type="ECO:0000256" key="7">
    <source>
        <dbReference type="SAM" id="MobiDB-lite"/>
    </source>
</evidence>
<dbReference type="InterPro" id="IPR004827">
    <property type="entry name" value="bZIP"/>
</dbReference>
<dbReference type="SUPFAM" id="SSF57959">
    <property type="entry name" value="Leucine zipper domain"/>
    <property type="match status" value="1"/>
</dbReference>
<dbReference type="Proteomes" id="UP000886520">
    <property type="component" value="Chromosome 2"/>
</dbReference>
<gene>
    <name evidence="9" type="ORF">GOP47_0001723</name>
</gene>
<dbReference type="SMART" id="SM00338">
    <property type="entry name" value="BRLZ"/>
    <property type="match status" value="1"/>
</dbReference>
<dbReference type="Gene3D" id="1.20.5.170">
    <property type="match status" value="1"/>
</dbReference>
<feature type="compositionally biased region" description="Low complexity" evidence="7">
    <location>
        <begin position="16"/>
        <end position="34"/>
    </location>
</feature>
<feature type="compositionally biased region" description="Low complexity" evidence="7">
    <location>
        <begin position="614"/>
        <end position="636"/>
    </location>
</feature>
<evidence type="ECO:0000313" key="9">
    <source>
        <dbReference type="EMBL" id="KAI5081980.1"/>
    </source>
</evidence>
<proteinExistence type="predicted"/>
<dbReference type="Pfam" id="PF00170">
    <property type="entry name" value="bZIP_1"/>
    <property type="match status" value="1"/>
</dbReference>
<feature type="region of interest" description="Disordered" evidence="7">
    <location>
        <begin position="110"/>
        <end position="167"/>
    </location>
</feature>
<evidence type="ECO:0000256" key="1">
    <source>
        <dbReference type="ARBA" id="ARBA00004123"/>
    </source>
</evidence>
<feature type="coiled-coil region" evidence="6">
    <location>
        <begin position="516"/>
        <end position="585"/>
    </location>
</feature>
<evidence type="ECO:0000256" key="4">
    <source>
        <dbReference type="ARBA" id="ARBA00023163"/>
    </source>
</evidence>
<keyword evidence="2" id="KW-0805">Transcription regulation</keyword>
<keyword evidence="6" id="KW-0175">Coiled coil</keyword>
<keyword evidence="10" id="KW-1185">Reference proteome</keyword>
<dbReference type="EMBL" id="JABFUD020000003">
    <property type="protein sequence ID" value="KAI5081980.1"/>
    <property type="molecule type" value="Genomic_DNA"/>
</dbReference>
<keyword evidence="4" id="KW-0804">Transcription</keyword>
<comment type="subcellular location">
    <subcellularLocation>
        <location evidence="1">Nucleus</location>
    </subcellularLocation>
</comment>
<accession>A0A9D4V9K3</accession>
<dbReference type="AlphaFoldDB" id="A0A9D4V9K3"/>
<dbReference type="FunFam" id="1.20.5.170:FF:000009">
    <property type="entry name" value="probable transcription factor PosF21"/>
    <property type="match status" value="1"/>
</dbReference>
<feature type="region of interest" description="Disordered" evidence="7">
    <location>
        <begin position="180"/>
        <end position="213"/>
    </location>
</feature>
<keyword evidence="5" id="KW-0539">Nucleus</keyword>
<sequence>MEGMGDSYGDLLQRLQSSSHGASAQSNSNPNSNSGITSLAEDAALLSQLQQSMFRSPQQMSAQLQALSQQQKQHLPPLYSSLLQHSPFLHAPLQNQPRSLLQPNARPTTVSHTRSISQPSTFFQDLSEGTSPYPHNNASSPFWEGFPAMKPPLPTKDEATCAATSRSTNTLNCATSSVDVTMSEQDSPAPSISVPSIPSLPPLSPSPSNYQSTSRKYATDLNQAAINAPSRKGHRRSHSEVAPTFSTGTDTLFGRVLMQAIPTSRDIATEESWQKFKATNPQVKQELHWGNEKEGQAAVDAVGERGGDGEGSDDLFSMYIDMDKIDSFQNAEGPDSSENYAKRVDKGARSRASSSASQDNEKNPLLSSEKGESFHGGTDSDKEDSDKEEDSYMADSNERSSEPYSNGKAKDAKKDGNLHGPFHVRSASMDGVVQSLKGGNDPQQSTPPARNKTARHLHSLSMDGSLNFKLNFPNGDFDGAELKKIMANDKLAEIALVDPKRAKRILANRQSAARSKERKMRYISELERKVQTLQTEATTLSAQLTLMQRDSTGLFNENNELKLRLQAMEQQAQLREALNDALRDEVQRLKLATGQGTGQQFFAMPHQGPHLTIQHIQQQQIHQQAPPSPKPLSQQQQPPPPPTTPCNVHQPSSQPQKSTEPLQSPGDTAPSNLNGLPKSDCSTGDQTAFYVKGHCDFSPSLLEDIKRLPHRKDRLKCLKDVELRLNKKRKFE</sequence>
<name>A0A9D4V9K3_ADICA</name>
<dbReference type="OrthoDB" id="1435597at2759"/>
<reference evidence="9" key="1">
    <citation type="submission" date="2021-01" db="EMBL/GenBank/DDBJ databases">
        <title>Adiantum capillus-veneris genome.</title>
        <authorList>
            <person name="Fang Y."/>
            <person name="Liao Q."/>
        </authorList>
    </citation>
    <scope>NUCLEOTIDE SEQUENCE</scope>
    <source>
        <strain evidence="9">H3</strain>
        <tissue evidence="9">Leaf</tissue>
    </source>
</reference>
<evidence type="ECO:0000256" key="5">
    <source>
        <dbReference type="ARBA" id="ARBA00023242"/>
    </source>
</evidence>
<feature type="region of interest" description="Disordered" evidence="7">
    <location>
        <begin position="614"/>
        <end position="680"/>
    </location>
</feature>
<dbReference type="GO" id="GO:0003700">
    <property type="term" value="F:DNA-binding transcription factor activity"/>
    <property type="evidence" value="ECO:0007669"/>
    <property type="project" value="InterPro"/>
</dbReference>
<dbReference type="InterPro" id="IPR046347">
    <property type="entry name" value="bZIP_sf"/>
</dbReference>
<dbReference type="GO" id="GO:0005634">
    <property type="term" value="C:nucleus"/>
    <property type="evidence" value="ECO:0007669"/>
    <property type="project" value="UniProtKB-SubCell"/>
</dbReference>
<dbReference type="PANTHER" id="PTHR13690:SF124">
    <property type="entry name" value="TRANSCRIPTION FACTOR RF2A"/>
    <property type="match status" value="1"/>
</dbReference>
<feature type="domain" description="BZIP" evidence="8">
    <location>
        <begin position="498"/>
        <end position="561"/>
    </location>
</feature>
<evidence type="ECO:0000256" key="2">
    <source>
        <dbReference type="ARBA" id="ARBA00023015"/>
    </source>
</evidence>